<dbReference type="AlphaFoldDB" id="A0A9X1TBK5"/>
<protein>
    <submittedName>
        <fullName evidence="2">Alpha/beta hydrolase</fullName>
    </submittedName>
</protein>
<evidence type="ECO:0000313" key="2">
    <source>
        <dbReference type="EMBL" id="MCF0042094.1"/>
    </source>
</evidence>
<keyword evidence="3" id="KW-1185">Reference proteome</keyword>
<keyword evidence="2" id="KW-0378">Hydrolase</keyword>
<dbReference type="GO" id="GO:0016787">
    <property type="term" value="F:hydrolase activity"/>
    <property type="evidence" value="ECO:0007669"/>
    <property type="project" value="UniProtKB-KW"/>
</dbReference>
<dbReference type="InterPro" id="IPR029058">
    <property type="entry name" value="AB_hydrolase_fold"/>
</dbReference>
<dbReference type="SUPFAM" id="SSF53474">
    <property type="entry name" value="alpha/beta-Hydrolases"/>
    <property type="match status" value="1"/>
</dbReference>
<feature type="domain" description="AB hydrolase-1" evidence="1">
    <location>
        <begin position="74"/>
        <end position="274"/>
    </location>
</feature>
<accession>A0A9X1TBK5</accession>
<proteinExistence type="predicted"/>
<dbReference type="InterPro" id="IPR000073">
    <property type="entry name" value="AB_hydrolase_1"/>
</dbReference>
<evidence type="ECO:0000313" key="3">
    <source>
        <dbReference type="Proteomes" id="UP001139700"/>
    </source>
</evidence>
<organism evidence="2 3">
    <name type="scientific">Dyadobacter fanqingshengii</name>
    <dbReference type="NCBI Taxonomy" id="2906443"/>
    <lineage>
        <taxon>Bacteria</taxon>
        <taxon>Pseudomonadati</taxon>
        <taxon>Bacteroidota</taxon>
        <taxon>Cytophagia</taxon>
        <taxon>Cytophagales</taxon>
        <taxon>Spirosomataceae</taxon>
        <taxon>Dyadobacter</taxon>
    </lineage>
</organism>
<sequence length="293" mass="32806">MIMLSNINISCICFTIYLTVRSAEIFGQHTLNGPNRPLEKGFAANLENDRTLSAGTAATHERSSTPDPDKMNLYFLSGLGADKRVFSKLELDDRFAVHYIDWIRPLKKESISDYAGRLVAQIDTTRPFQLVGLSFGGIIASELADIVHPEQIVIISSTPTGVPISKFYQGLTKFLLLSPFAAPFLKSTNSFTYKFFGADTPELKSLLKSILHDTDSKFLKWALVRMGSWKREDKLENLYHIHGTNDKLISIKLVKPDVMIDGAGHLMVYAQAKQISDILNKKLSDNWVTTPNH</sequence>
<gene>
    <name evidence="2" type="ORF">LXM24_18450</name>
</gene>
<dbReference type="EMBL" id="JAJTTA010000003">
    <property type="protein sequence ID" value="MCF0042094.1"/>
    <property type="molecule type" value="Genomic_DNA"/>
</dbReference>
<dbReference type="Proteomes" id="UP001139700">
    <property type="component" value="Unassembled WGS sequence"/>
</dbReference>
<dbReference type="RefSeq" id="WP_234614964.1">
    <property type="nucleotide sequence ID" value="NZ_JAJTTA010000003.1"/>
</dbReference>
<evidence type="ECO:0000259" key="1">
    <source>
        <dbReference type="Pfam" id="PF12697"/>
    </source>
</evidence>
<name>A0A9X1TBK5_9BACT</name>
<reference evidence="2" key="1">
    <citation type="submission" date="2021-12" db="EMBL/GenBank/DDBJ databases">
        <title>Novel species in genus Dyadobacter.</title>
        <authorList>
            <person name="Ma C."/>
        </authorList>
    </citation>
    <scope>NUCLEOTIDE SEQUENCE</scope>
    <source>
        <strain evidence="2">CY399</strain>
    </source>
</reference>
<comment type="caution">
    <text evidence="2">The sequence shown here is derived from an EMBL/GenBank/DDBJ whole genome shotgun (WGS) entry which is preliminary data.</text>
</comment>
<dbReference type="Pfam" id="PF12697">
    <property type="entry name" value="Abhydrolase_6"/>
    <property type="match status" value="1"/>
</dbReference>
<dbReference type="Gene3D" id="3.40.50.1820">
    <property type="entry name" value="alpha/beta hydrolase"/>
    <property type="match status" value="1"/>
</dbReference>